<sequence>MIAGILFVSSISSVGSNFAADLYELQNLSIILFLFCVAGKTTRLRKALSVLSDKLAKRTISFCSSYHGLPRFYERYKATKSYMSDHVNGAVQNPTAKIQKGEYRVMFTGVWLFCCPMTVTLRSVLMLTNNSS</sequence>
<reference evidence="2" key="1">
    <citation type="submission" date="2019-12" db="UniProtKB">
        <authorList>
            <consortium name="WormBaseParasite"/>
        </authorList>
    </citation>
    <scope>IDENTIFICATION</scope>
</reference>
<dbReference type="WBParaSite" id="TMUE_2000007186.1">
    <property type="protein sequence ID" value="TMUE_2000007186.1"/>
    <property type="gene ID" value="WBGene00302627"/>
</dbReference>
<accession>A0A5S6QIH8</accession>
<dbReference type="AlphaFoldDB" id="A0A5S6QIH8"/>
<protein>
    <submittedName>
        <fullName evidence="2">Uncharacterized protein</fullName>
    </submittedName>
</protein>
<evidence type="ECO:0000313" key="1">
    <source>
        <dbReference type="Proteomes" id="UP000046395"/>
    </source>
</evidence>
<organism evidence="1 2">
    <name type="scientific">Trichuris muris</name>
    <name type="common">Mouse whipworm</name>
    <dbReference type="NCBI Taxonomy" id="70415"/>
    <lineage>
        <taxon>Eukaryota</taxon>
        <taxon>Metazoa</taxon>
        <taxon>Ecdysozoa</taxon>
        <taxon>Nematoda</taxon>
        <taxon>Enoplea</taxon>
        <taxon>Dorylaimia</taxon>
        <taxon>Trichinellida</taxon>
        <taxon>Trichuridae</taxon>
        <taxon>Trichuris</taxon>
    </lineage>
</organism>
<keyword evidence="1" id="KW-1185">Reference proteome</keyword>
<proteinExistence type="predicted"/>
<evidence type="ECO:0000313" key="2">
    <source>
        <dbReference type="WBParaSite" id="TMUE_2000007186.1"/>
    </source>
</evidence>
<name>A0A5S6QIH8_TRIMR</name>
<dbReference type="Proteomes" id="UP000046395">
    <property type="component" value="Unassembled WGS sequence"/>
</dbReference>